<dbReference type="AlphaFoldDB" id="A0A816W2I5"/>
<evidence type="ECO:0000259" key="2">
    <source>
        <dbReference type="PROSITE" id="PS51048"/>
    </source>
</evidence>
<accession>A0A816W2I5</accession>
<dbReference type="Pfam" id="PF05002">
    <property type="entry name" value="SGS"/>
    <property type="match status" value="1"/>
</dbReference>
<keyword evidence="1" id="KW-1133">Transmembrane helix</keyword>
<keyword evidence="1" id="KW-0812">Transmembrane</keyword>
<proteinExistence type="predicted"/>
<gene>
    <name evidence="3" type="ORF">DARMORV10_A03P54530.1</name>
</gene>
<organism evidence="3">
    <name type="scientific">Brassica napus</name>
    <name type="common">Rape</name>
    <dbReference type="NCBI Taxonomy" id="3708"/>
    <lineage>
        <taxon>Eukaryota</taxon>
        <taxon>Viridiplantae</taxon>
        <taxon>Streptophyta</taxon>
        <taxon>Embryophyta</taxon>
        <taxon>Tracheophyta</taxon>
        <taxon>Spermatophyta</taxon>
        <taxon>Magnoliopsida</taxon>
        <taxon>eudicotyledons</taxon>
        <taxon>Gunneridae</taxon>
        <taxon>Pentapetalae</taxon>
        <taxon>rosids</taxon>
        <taxon>malvids</taxon>
        <taxon>Brassicales</taxon>
        <taxon>Brassicaceae</taxon>
        <taxon>Brassiceae</taxon>
        <taxon>Brassica</taxon>
    </lineage>
</organism>
<dbReference type="InterPro" id="IPR007699">
    <property type="entry name" value="SGS_dom"/>
</dbReference>
<feature type="domain" description="SGS" evidence="2">
    <location>
        <begin position="1"/>
        <end position="76"/>
    </location>
</feature>
<dbReference type="Proteomes" id="UP001295469">
    <property type="component" value="Chromosome A03"/>
</dbReference>
<dbReference type="PANTHER" id="PTHR45862">
    <property type="entry name" value="PROTEIN SGT1 HOMOLOG"/>
    <property type="match status" value="1"/>
</dbReference>
<sequence length="76" mass="8712">MMDPILLPMIVIFSALAICISLYYVWVCCCSDQTPFLHNEQVEYSGTVLSTDWKEVGVKKIENTPPDGMELKKWEI</sequence>
<name>A0A816W2I5_BRANA</name>
<keyword evidence="1" id="KW-0472">Membrane</keyword>
<feature type="transmembrane region" description="Helical" evidence="1">
    <location>
        <begin position="5"/>
        <end position="26"/>
    </location>
</feature>
<evidence type="ECO:0000313" key="3">
    <source>
        <dbReference type="EMBL" id="CAF2130951.1"/>
    </source>
</evidence>
<protein>
    <submittedName>
        <fullName evidence="3">(rape) hypothetical protein</fullName>
    </submittedName>
</protein>
<dbReference type="GO" id="GO:0051087">
    <property type="term" value="F:protein-folding chaperone binding"/>
    <property type="evidence" value="ECO:0007669"/>
    <property type="project" value="InterPro"/>
</dbReference>
<reference evidence="3" key="1">
    <citation type="submission" date="2021-01" db="EMBL/GenBank/DDBJ databases">
        <authorList>
            <consortium name="Genoscope - CEA"/>
            <person name="William W."/>
        </authorList>
    </citation>
    <scope>NUCLEOTIDE SEQUENCE</scope>
</reference>
<evidence type="ECO:0000256" key="1">
    <source>
        <dbReference type="SAM" id="Phobius"/>
    </source>
</evidence>
<dbReference type="InterPro" id="IPR044563">
    <property type="entry name" value="Sgt1-like"/>
</dbReference>
<dbReference type="EMBL" id="HG994357">
    <property type="protein sequence ID" value="CAF2130951.1"/>
    <property type="molecule type" value="Genomic_DNA"/>
</dbReference>
<dbReference type="PROSITE" id="PS51048">
    <property type="entry name" value="SGS"/>
    <property type="match status" value="1"/>
</dbReference>